<accession>A0A3M7T999</accession>
<organism evidence="2 3">
    <name type="scientific">Brachionus plicatilis</name>
    <name type="common">Marine rotifer</name>
    <name type="synonym">Brachionus muelleri</name>
    <dbReference type="NCBI Taxonomy" id="10195"/>
    <lineage>
        <taxon>Eukaryota</taxon>
        <taxon>Metazoa</taxon>
        <taxon>Spiralia</taxon>
        <taxon>Gnathifera</taxon>
        <taxon>Rotifera</taxon>
        <taxon>Eurotatoria</taxon>
        <taxon>Monogononta</taxon>
        <taxon>Pseudotrocha</taxon>
        <taxon>Ploima</taxon>
        <taxon>Brachionidae</taxon>
        <taxon>Brachionus</taxon>
    </lineage>
</organism>
<name>A0A3M7T999_BRAPC</name>
<comment type="caution">
    <text evidence="2">The sequence shown here is derived from an EMBL/GenBank/DDBJ whole genome shotgun (WGS) entry which is preliminary data.</text>
</comment>
<reference evidence="2 3" key="1">
    <citation type="journal article" date="2018" name="Sci. Rep.">
        <title>Genomic signatures of local adaptation to the degree of environmental predictability in rotifers.</title>
        <authorList>
            <person name="Franch-Gras L."/>
            <person name="Hahn C."/>
            <person name="Garcia-Roger E.M."/>
            <person name="Carmona M.J."/>
            <person name="Serra M."/>
            <person name="Gomez A."/>
        </authorList>
    </citation>
    <scope>NUCLEOTIDE SEQUENCE [LARGE SCALE GENOMIC DNA]</scope>
    <source>
        <strain evidence="2">HYR1</strain>
    </source>
</reference>
<evidence type="ECO:0000313" key="3">
    <source>
        <dbReference type="Proteomes" id="UP000276133"/>
    </source>
</evidence>
<evidence type="ECO:0000313" key="2">
    <source>
        <dbReference type="EMBL" id="RNA44559.1"/>
    </source>
</evidence>
<dbReference type="Proteomes" id="UP000276133">
    <property type="component" value="Unassembled WGS sequence"/>
</dbReference>
<protein>
    <submittedName>
        <fullName evidence="2">Uncharacterized protein</fullName>
    </submittedName>
</protein>
<gene>
    <name evidence="2" type="ORF">BpHYR1_038580</name>
</gene>
<feature type="region of interest" description="Disordered" evidence="1">
    <location>
        <begin position="15"/>
        <end position="36"/>
    </location>
</feature>
<sequence>MLDLEKWTLKQLLEKNKDQKKRKRRRHKSLHNSSSVSKILKSGLGLELRHLNNPVKKLNFIHSSNLRESEFFYVLFEQNCSALKNCSQLHSPQIYFFINDSKMSNRNKNCFLDQIEDFRPNHQYQKDDDCLPPDCRSYCKEMNAAQLISHKVSTELSELGLELRLVTFKQL</sequence>
<dbReference type="EMBL" id="REGN01000087">
    <property type="protein sequence ID" value="RNA44559.1"/>
    <property type="molecule type" value="Genomic_DNA"/>
</dbReference>
<keyword evidence="3" id="KW-1185">Reference proteome</keyword>
<evidence type="ECO:0000256" key="1">
    <source>
        <dbReference type="SAM" id="MobiDB-lite"/>
    </source>
</evidence>
<proteinExistence type="predicted"/>
<feature type="compositionally biased region" description="Basic residues" evidence="1">
    <location>
        <begin position="18"/>
        <end position="30"/>
    </location>
</feature>
<dbReference type="AlphaFoldDB" id="A0A3M7T999"/>